<comment type="caution">
    <text evidence="4">The sequence shown here is derived from an EMBL/GenBank/DDBJ whole genome shotgun (WGS) entry which is preliminary data.</text>
</comment>
<dbReference type="InterPro" id="IPR026870">
    <property type="entry name" value="Zinc_ribbon_dom"/>
</dbReference>
<evidence type="ECO:0000259" key="3">
    <source>
        <dbReference type="Pfam" id="PF13240"/>
    </source>
</evidence>
<keyword evidence="2" id="KW-0472">Membrane</keyword>
<accession>A0A7Y0F2U4</accession>
<gene>
    <name evidence="4" type="ORF">G1C96_1569</name>
</gene>
<feature type="compositionally biased region" description="Low complexity" evidence="1">
    <location>
        <begin position="208"/>
        <end position="222"/>
    </location>
</feature>
<protein>
    <recommendedName>
        <fullName evidence="3">Zinc-ribbon domain-containing protein</fullName>
    </recommendedName>
</protein>
<dbReference type="Pfam" id="PF13240">
    <property type="entry name" value="Zn_Ribbon_1"/>
    <property type="match status" value="1"/>
</dbReference>
<feature type="domain" description="Zinc-ribbon" evidence="3">
    <location>
        <begin position="2"/>
        <end position="24"/>
    </location>
</feature>
<dbReference type="EMBL" id="JAAIIH010000014">
    <property type="protein sequence ID" value="NMN00987.1"/>
    <property type="molecule type" value="Genomic_DNA"/>
</dbReference>
<evidence type="ECO:0000256" key="2">
    <source>
        <dbReference type="SAM" id="Phobius"/>
    </source>
</evidence>
<dbReference type="RefSeq" id="WP_169276074.1">
    <property type="nucleotide sequence ID" value="NZ_JAAIIH010000014.1"/>
</dbReference>
<feature type="compositionally biased region" description="Low complexity" evidence="1">
    <location>
        <begin position="55"/>
        <end position="66"/>
    </location>
</feature>
<keyword evidence="2" id="KW-1133">Transmembrane helix</keyword>
<organism evidence="4 5">
    <name type="scientific">Bifidobacterium moraviense</name>
    <dbReference type="NCBI Taxonomy" id="2675323"/>
    <lineage>
        <taxon>Bacteria</taxon>
        <taxon>Bacillati</taxon>
        <taxon>Actinomycetota</taxon>
        <taxon>Actinomycetes</taxon>
        <taxon>Bifidobacteriales</taxon>
        <taxon>Bifidobacteriaceae</taxon>
        <taxon>Bifidobacterium</taxon>
    </lineage>
</organism>
<feature type="transmembrane region" description="Helical" evidence="2">
    <location>
        <begin position="273"/>
        <end position="294"/>
    </location>
</feature>
<evidence type="ECO:0000256" key="1">
    <source>
        <dbReference type="SAM" id="MobiDB-lite"/>
    </source>
</evidence>
<feature type="compositionally biased region" description="Pro residues" evidence="1">
    <location>
        <begin position="156"/>
        <end position="166"/>
    </location>
</feature>
<dbReference type="Proteomes" id="UP000588277">
    <property type="component" value="Unassembled WGS sequence"/>
</dbReference>
<dbReference type="AlphaFoldDB" id="A0A7Y0F2U4"/>
<reference evidence="4 5" key="1">
    <citation type="submission" date="2020-02" db="EMBL/GenBank/DDBJ databases">
        <title>Characterization of phylogenetic diversity of novel bifidobacterial species isolated in Czech ZOOs.</title>
        <authorList>
            <person name="Lugli G.A."/>
            <person name="Vera N.B."/>
            <person name="Ventura M."/>
        </authorList>
    </citation>
    <scope>NUCLEOTIDE SEQUENCE [LARGE SCALE GENOMIC DNA]</scope>
    <source>
        <strain evidence="4 5">DSM 109958</strain>
    </source>
</reference>
<keyword evidence="2" id="KW-0812">Transmembrane</keyword>
<evidence type="ECO:0000313" key="4">
    <source>
        <dbReference type="EMBL" id="NMN00987.1"/>
    </source>
</evidence>
<keyword evidence="5" id="KW-1185">Reference proteome</keyword>
<name>A0A7Y0F2U4_9BIFI</name>
<evidence type="ECO:0000313" key="5">
    <source>
        <dbReference type="Proteomes" id="UP000588277"/>
    </source>
</evidence>
<feature type="region of interest" description="Disordered" evidence="1">
    <location>
        <begin position="29"/>
        <end position="222"/>
    </location>
</feature>
<sequence length="615" mass="64573">MFCTNCGARLDEGVRFCTECGAPIEVEPQTPAAPIAEHAPAPEEPEPAVQPEPAPTEASPSEATTAMPSVSADPVVDRHDDVADQPTVALPSQQDPIADAPTSAMPEVPEIPDLQVPLITPDAPLPATPEQPAQSAEQPEQDTQVERISQTVPLPSAEPEPAPEPTSEPATAPLYVPEPAPAPAPAPLPDLMSVADPVEPIPAPQPRTPVVGSASAAPAPSFTPVTPGTPVYAPAPAPAPVSAPAPQPAPVAHVAAPAPAAATATRRKSHRGLIALLCILVVLTAGLVTAYFTLRATVFSPSGPLKEYVNAVSSGDYAKANELGDPGIDNAQRALLVSDVAKDQAKRIHDVSVSDPVKGANNTYTATVSYTVNGARQSMPVTVSSGGKQWLVFDSWKITTPMLEHLTVALPQSMHHITVNGVSLDLSTLGNGDPVTSDPTNSKNYDSSVDYQNMRKYQLSVYPGVYEFGIAPSSYVTAQSVTLTNPDDAAYLLPKETDKLRSALLDAVNKTVQPCIASTDIKPPSGCGYALDMTDTTATLGPSMTRTLKTKIALDDVDLDSGTFSTSQFEIEGSYQYQWAGETTWTDGKAWTYVTLTGTFSLDNEQLDVKVDTTD</sequence>
<proteinExistence type="predicted"/>
<feature type="compositionally biased region" description="Pro residues" evidence="1">
    <location>
        <begin position="176"/>
        <end position="188"/>
    </location>
</feature>